<comment type="similarity">
    <text evidence="1">Belongs to the STK19 family.</text>
</comment>
<reference evidence="3 4" key="1">
    <citation type="submission" date="2015-06" db="EMBL/GenBank/DDBJ databases">
        <title>Draft genome of the ant-associated black yeast Phialophora attae CBS 131958.</title>
        <authorList>
            <person name="Moreno L.F."/>
            <person name="Stielow B.J."/>
            <person name="de Hoog S."/>
            <person name="Vicente V.A."/>
            <person name="Weiss V.A."/>
            <person name="de Vries M."/>
            <person name="Cruz L.M."/>
            <person name="Souza E.M."/>
        </authorList>
    </citation>
    <scope>NUCLEOTIDE SEQUENCE [LARGE SCALE GENOMIC DNA]</scope>
    <source>
        <strain evidence="3 4">CBS 131958</strain>
    </source>
</reference>
<dbReference type="Pfam" id="PF10494">
    <property type="entry name" value="Stk19"/>
    <property type="match status" value="1"/>
</dbReference>
<proteinExistence type="inferred from homology"/>
<dbReference type="Proteomes" id="UP000038010">
    <property type="component" value="Unassembled WGS sequence"/>
</dbReference>
<feature type="compositionally biased region" description="Basic and acidic residues" evidence="2">
    <location>
        <begin position="46"/>
        <end position="57"/>
    </location>
</feature>
<evidence type="ECO:0008006" key="5">
    <source>
        <dbReference type="Google" id="ProtNLM"/>
    </source>
</evidence>
<name>A0A0N0NS84_9EURO</name>
<dbReference type="VEuPathDB" id="FungiDB:AB675_374"/>
<accession>A0A0N0NS84</accession>
<organism evidence="3 4">
    <name type="scientific">Cyphellophora attinorum</name>
    <dbReference type="NCBI Taxonomy" id="1664694"/>
    <lineage>
        <taxon>Eukaryota</taxon>
        <taxon>Fungi</taxon>
        <taxon>Dikarya</taxon>
        <taxon>Ascomycota</taxon>
        <taxon>Pezizomycotina</taxon>
        <taxon>Eurotiomycetes</taxon>
        <taxon>Chaetothyriomycetidae</taxon>
        <taxon>Chaetothyriales</taxon>
        <taxon>Cyphellophoraceae</taxon>
        <taxon>Cyphellophora</taxon>
    </lineage>
</organism>
<dbReference type="OrthoDB" id="3980126at2759"/>
<dbReference type="PANTHER" id="PTHR15243:SF0">
    <property type="entry name" value="SERINE_THREONINE-PROTEIN KINASE 19"/>
    <property type="match status" value="1"/>
</dbReference>
<dbReference type="PANTHER" id="PTHR15243">
    <property type="entry name" value="SERINE/THREONINE-PROTEIN KINASE 19"/>
    <property type="match status" value="1"/>
</dbReference>
<dbReference type="EMBL" id="LFJN01000001">
    <property type="protein sequence ID" value="KPI45709.1"/>
    <property type="molecule type" value="Genomic_DNA"/>
</dbReference>
<feature type="compositionally biased region" description="Polar residues" evidence="2">
    <location>
        <begin position="24"/>
        <end position="40"/>
    </location>
</feature>
<comment type="caution">
    <text evidence="3">The sequence shown here is derived from an EMBL/GenBank/DDBJ whole genome shotgun (WGS) entry which is preliminary data.</text>
</comment>
<dbReference type="InterPro" id="IPR018865">
    <property type="entry name" value="STK19-like"/>
</dbReference>
<evidence type="ECO:0000256" key="2">
    <source>
        <dbReference type="SAM" id="MobiDB-lite"/>
    </source>
</evidence>
<dbReference type="GeneID" id="28735697"/>
<evidence type="ECO:0000313" key="3">
    <source>
        <dbReference type="EMBL" id="KPI45709.1"/>
    </source>
</evidence>
<feature type="region of interest" description="Disordered" evidence="2">
    <location>
        <begin position="1"/>
        <end position="67"/>
    </location>
</feature>
<dbReference type="RefSeq" id="XP_018005672.1">
    <property type="nucleotide sequence ID" value="XM_018143828.1"/>
</dbReference>
<dbReference type="GO" id="GO:0046579">
    <property type="term" value="P:positive regulation of Ras protein signal transduction"/>
    <property type="evidence" value="ECO:0007669"/>
    <property type="project" value="TreeGrafter"/>
</dbReference>
<evidence type="ECO:0000313" key="4">
    <source>
        <dbReference type="Proteomes" id="UP000038010"/>
    </source>
</evidence>
<evidence type="ECO:0000256" key="1">
    <source>
        <dbReference type="ARBA" id="ARBA00093458"/>
    </source>
</evidence>
<keyword evidence="4" id="KW-1185">Reference proteome</keyword>
<gene>
    <name evidence="3" type="ORF">AB675_374</name>
</gene>
<protein>
    <recommendedName>
        <fullName evidence="5">Serine-threonine protein kinase 19</fullName>
    </recommendedName>
</protein>
<dbReference type="AlphaFoldDB" id="A0A0N0NS84"/>
<sequence length="366" mass="38932">MPSYLASSRIRKPGSAAPLRRHSTTPFSTSQRTKPSIQRTKSLADALKDDDSDKADQPRLVATSTRQSVIPNPTVTDVPSAINHATTTMFSTIPERAGMNSTRIAEVLNYQKATPPIVSLAHVHSLLAASSKIERQIDDLITAGTIRKIKFVALLQATPRAIFFVPSASIPQGHITVLTRAGFLVSASAYLNASTSPNQITRSAIVSTAAIARASSGSLSAVGGEAAFENLGGTGARSDSISTSSTPAMGPQLMLSLPGIGSYIRLLHSSRTHLLSLLSQSPYSEAPMSLLKERWDGAIDSSEGASSWTQGRNTRGVFSDILPGRTKKWKKFCGVRFEWVLEDALGAGMVEVFETGSVGLGVRAVR</sequence>